<keyword evidence="6" id="KW-0677">Repeat</keyword>
<evidence type="ECO:0000256" key="15">
    <source>
        <dbReference type="ARBA" id="ARBA00054148"/>
    </source>
</evidence>
<dbReference type="InterPro" id="IPR001611">
    <property type="entry name" value="Leu-rich_rpt"/>
</dbReference>
<evidence type="ECO:0000256" key="13">
    <source>
        <dbReference type="ARBA" id="ARBA00023273"/>
    </source>
</evidence>
<evidence type="ECO:0000256" key="14">
    <source>
        <dbReference type="ARBA" id="ARBA00023329"/>
    </source>
</evidence>
<dbReference type="FunFam" id="3.80.10.10:FF:000191">
    <property type="entry name" value="Leucine rich repeats and guanylate kinase domain containing"/>
    <property type="match status" value="1"/>
</dbReference>
<evidence type="ECO:0000256" key="4">
    <source>
        <dbReference type="ARBA" id="ARBA00022614"/>
    </source>
</evidence>
<dbReference type="Pfam" id="PF00625">
    <property type="entry name" value="Guanylate_kin"/>
    <property type="match status" value="1"/>
</dbReference>
<dbReference type="GO" id="GO:0009966">
    <property type="term" value="P:regulation of signal transduction"/>
    <property type="evidence" value="ECO:0007669"/>
    <property type="project" value="UniProtKB-ARBA"/>
</dbReference>
<dbReference type="InterPro" id="IPR003591">
    <property type="entry name" value="Leu-rich_rpt_typical-subtyp"/>
</dbReference>
<dbReference type="PROSITE" id="PS51450">
    <property type="entry name" value="LRR"/>
    <property type="match status" value="7"/>
</dbReference>
<evidence type="ECO:0000256" key="11">
    <source>
        <dbReference type="ARBA" id="ARBA00022871"/>
    </source>
</evidence>
<dbReference type="FunFam" id="3.40.50.300:FF:000828">
    <property type="entry name" value="leucine-rich repeat and guanylate kinase domain-containing protein-like"/>
    <property type="match status" value="1"/>
</dbReference>
<keyword evidence="8" id="KW-0418">Kinase</keyword>
<comment type="function">
    <text evidence="15">Involved in multiple aspects of sperm assembly including acrosome attachment, shaping of the sperm head and in the early aspects of axoneme development. Not essential for primary cilium biogenesis.</text>
</comment>
<feature type="region of interest" description="Disordered" evidence="18">
    <location>
        <begin position="24"/>
        <end position="69"/>
    </location>
</feature>
<dbReference type="GO" id="GO:0004385">
    <property type="term" value="F:GMP kinase activity"/>
    <property type="evidence" value="ECO:0007669"/>
    <property type="project" value="TreeGrafter"/>
</dbReference>
<dbReference type="InterPro" id="IPR025875">
    <property type="entry name" value="Leu-rich_rpt_4"/>
</dbReference>
<dbReference type="FunFam" id="3.80.10.10:FF:000238">
    <property type="entry name" value="Leucine rich repeats and guanylate kinase domain containing"/>
    <property type="match status" value="1"/>
</dbReference>
<dbReference type="Gene3D" id="3.40.50.300">
    <property type="entry name" value="P-loop containing nucleotide triphosphate hydrolases"/>
    <property type="match status" value="1"/>
</dbReference>
<dbReference type="Gene3D" id="3.80.10.10">
    <property type="entry name" value="Ribonuclease Inhibitor"/>
    <property type="match status" value="2"/>
</dbReference>
<dbReference type="GO" id="GO:0001669">
    <property type="term" value="C:acrosomal vesicle"/>
    <property type="evidence" value="ECO:0007669"/>
    <property type="project" value="UniProtKB-SubCell"/>
</dbReference>
<name>A0AAV7SCV6_PLEWA</name>
<dbReference type="PANTHER" id="PTHR23117:SF18">
    <property type="entry name" value="LEUCINE-RICH REPEAT AND GUANYLATE KINASE DOMAIN-CONTAINING PROTEIN"/>
    <property type="match status" value="1"/>
</dbReference>
<feature type="compositionally biased region" description="Low complexity" evidence="18">
    <location>
        <begin position="696"/>
        <end position="707"/>
    </location>
</feature>
<dbReference type="InterPro" id="IPR008144">
    <property type="entry name" value="Guanylate_kin-like_dom"/>
</dbReference>
<feature type="region of interest" description="Disordered" evidence="18">
    <location>
        <begin position="770"/>
        <end position="841"/>
    </location>
</feature>
<organism evidence="20 21">
    <name type="scientific">Pleurodeles waltl</name>
    <name type="common">Iberian ribbed newt</name>
    <dbReference type="NCBI Taxonomy" id="8319"/>
    <lineage>
        <taxon>Eukaryota</taxon>
        <taxon>Metazoa</taxon>
        <taxon>Chordata</taxon>
        <taxon>Craniata</taxon>
        <taxon>Vertebrata</taxon>
        <taxon>Euteleostomi</taxon>
        <taxon>Amphibia</taxon>
        <taxon>Batrachia</taxon>
        <taxon>Caudata</taxon>
        <taxon>Salamandroidea</taxon>
        <taxon>Salamandridae</taxon>
        <taxon>Pleurodelinae</taxon>
        <taxon>Pleurodeles</taxon>
    </lineage>
</organism>
<dbReference type="InterPro" id="IPR032675">
    <property type="entry name" value="LRR_dom_sf"/>
</dbReference>
<dbReference type="GO" id="GO:0030154">
    <property type="term" value="P:cell differentiation"/>
    <property type="evidence" value="ECO:0007669"/>
    <property type="project" value="UniProtKB-KW"/>
</dbReference>
<evidence type="ECO:0000256" key="10">
    <source>
        <dbReference type="ARBA" id="ARBA00022840"/>
    </source>
</evidence>
<dbReference type="SUPFAM" id="SSF52540">
    <property type="entry name" value="P-loop containing nucleoside triphosphate hydrolases"/>
    <property type="match status" value="1"/>
</dbReference>
<evidence type="ECO:0000256" key="5">
    <source>
        <dbReference type="ARBA" id="ARBA00022679"/>
    </source>
</evidence>
<dbReference type="InterPro" id="IPR008145">
    <property type="entry name" value="GK/Ca_channel_bsu"/>
</dbReference>
<evidence type="ECO:0000256" key="9">
    <source>
        <dbReference type="ARBA" id="ARBA00022782"/>
    </source>
</evidence>
<feature type="domain" description="Guanylate kinase-like" evidence="19">
    <location>
        <begin position="389"/>
        <end position="572"/>
    </location>
</feature>
<proteinExistence type="predicted"/>
<evidence type="ECO:0000256" key="3">
    <source>
        <dbReference type="ARBA" id="ARBA00022490"/>
    </source>
</evidence>
<dbReference type="EMBL" id="JANPWB010000008">
    <property type="protein sequence ID" value="KAJ1162764.1"/>
    <property type="molecule type" value="Genomic_DNA"/>
</dbReference>
<dbReference type="PROSITE" id="PS50052">
    <property type="entry name" value="GUANYLATE_KINASE_2"/>
    <property type="match status" value="1"/>
</dbReference>
<feature type="region of interest" description="Disordered" evidence="18">
    <location>
        <begin position="695"/>
        <end position="732"/>
    </location>
</feature>
<comment type="subunit">
    <text evidence="16">Interacts (via guanylate kinase-like domain) with RIMBP3 (via coiled-coil region). Interacts (via guanylate kinase-like domain) with HOOK2. Interacts (via LRRCT domain) with KLC3. Interacts with HOOK1 and HOOK3.</text>
</comment>
<sequence length="841" mass="92983">MAASLVSLSPGWAQADEFLRVTAPMSPFSGDRQPLPASWMKRESDSSPSCGVSSEEEESDRESQDSEQALPMETEAVDGVLQEQAVVEGLTNLGRSGLGTELVYRHLALSGRNLNDINILSGYVHLQKLDLSHNKINDLSCLGHMPFLLELDASYNELRTFLDFEPPRNLKVVDLSHNIITEMKDLSAYQALTSLDLSNNQIEEIKGLEKCVSLTYLDLAHNKISTIDGLCSLPIKTLSLASNQIQQITGLDGLMSLHKLDLSGNSISSLEGLEEHNLLETINLEGNKISDLDEIRYLEDLPLLRELTLLKNPVQELAEYWHSVIFMLQRLTGLDQKKIQVEEKVAAVNKYNPPPEVIAGQDHMANIMYSMIQSQRVFDSTLPSQDAPYPMLVMTGPQSCGKRELTHRLVRDFKDFFRYGPCHTTRNPYFGEEKRFDYHFVSTEAFEEMICSGKFILTMKYCGHYYGLSRDTIESIARDGLACCTHMEIEGVRSLKNSYFEPRYVLLVPMNKEKYEGSLRRKGLFSRPEIELAVSRVDDYIQLNQDIPGFFDAVINVDDLDDAFKKLSLLVKEYLGLTEAIDSSTVHRPSQDKPPTDTSKMMDQKYSLLSSGTGTRTQTTAPNGFLDSAARTYSARVSAKLSATRNPLEEASIQRRHQAARQALVVKTPSTYNQLLQRGAVTAPAPVSPQLRLVDSSSEPSILPSGSNITQDQSLFPPSPDTSSRESRASSGLSMLSSAGAYSAEGSAVLHTPTFTFELAEAVPIEPLDLTGIGPATEGLKEPSASNSTPETPRLLSTDRSDIRASKAKVSPSRLSIPSRPGSNTKPVLPPIPSGRKLKEP</sequence>
<reference evidence="20" key="1">
    <citation type="journal article" date="2022" name="bioRxiv">
        <title>Sequencing and chromosome-scale assembly of the giantPleurodeles waltlgenome.</title>
        <authorList>
            <person name="Brown T."/>
            <person name="Elewa A."/>
            <person name="Iarovenko S."/>
            <person name="Subramanian E."/>
            <person name="Araus A.J."/>
            <person name="Petzold A."/>
            <person name="Susuki M."/>
            <person name="Suzuki K.-i.T."/>
            <person name="Hayashi T."/>
            <person name="Toyoda A."/>
            <person name="Oliveira C."/>
            <person name="Osipova E."/>
            <person name="Leigh N.D."/>
            <person name="Simon A."/>
            <person name="Yun M.H."/>
        </authorList>
    </citation>
    <scope>NUCLEOTIDE SEQUENCE</scope>
    <source>
        <strain evidence="20">20211129_DDA</strain>
        <tissue evidence="20">Liver</tissue>
    </source>
</reference>
<dbReference type="SMART" id="SM00369">
    <property type="entry name" value="LRR_TYP"/>
    <property type="match status" value="4"/>
</dbReference>
<protein>
    <recommendedName>
        <fullName evidence="17">Leucine-rich repeat and guanylate kinase domain-containing protein</fullName>
    </recommendedName>
</protein>
<dbReference type="GO" id="GO:0007283">
    <property type="term" value="P:spermatogenesis"/>
    <property type="evidence" value="ECO:0007669"/>
    <property type="project" value="UniProtKB-KW"/>
</dbReference>
<keyword evidence="11" id="KW-0744">Spermatogenesis</keyword>
<dbReference type="Pfam" id="PF13516">
    <property type="entry name" value="LRR_6"/>
    <property type="match status" value="1"/>
</dbReference>
<dbReference type="PANTHER" id="PTHR23117">
    <property type="entry name" value="GUANYLATE KINASE-RELATED"/>
    <property type="match status" value="1"/>
</dbReference>
<evidence type="ECO:0000256" key="2">
    <source>
        <dbReference type="ARBA" id="ARBA00004218"/>
    </source>
</evidence>
<dbReference type="CDD" id="cd00071">
    <property type="entry name" value="GMPK"/>
    <property type="match status" value="1"/>
</dbReference>
<keyword evidence="4" id="KW-0433">Leucine-rich repeat</keyword>
<keyword evidence="10" id="KW-0067">ATP-binding</keyword>
<evidence type="ECO:0000256" key="7">
    <source>
        <dbReference type="ARBA" id="ARBA00022741"/>
    </source>
</evidence>
<feature type="compositionally biased region" description="Polar residues" evidence="18">
    <location>
        <begin position="813"/>
        <end position="826"/>
    </location>
</feature>
<evidence type="ECO:0000256" key="17">
    <source>
        <dbReference type="ARBA" id="ARBA00071205"/>
    </source>
</evidence>
<evidence type="ECO:0000256" key="18">
    <source>
        <dbReference type="SAM" id="MobiDB-lite"/>
    </source>
</evidence>
<evidence type="ECO:0000259" key="19">
    <source>
        <dbReference type="PROSITE" id="PS50052"/>
    </source>
</evidence>
<evidence type="ECO:0000313" key="21">
    <source>
        <dbReference type="Proteomes" id="UP001066276"/>
    </source>
</evidence>
<evidence type="ECO:0000313" key="20">
    <source>
        <dbReference type="EMBL" id="KAJ1162764.1"/>
    </source>
</evidence>
<evidence type="ECO:0000256" key="12">
    <source>
        <dbReference type="ARBA" id="ARBA00023212"/>
    </source>
</evidence>
<dbReference type="AlphaFoldDB" id="A0AAV7SCV6"/>
<dbReference type="GO" id="GO:0005829">
    <property type="term" value="C:cytosol"/>
    <property type="evidence" value="ECO:0007669"/>
    <property type="project" value="TreeGrafter"/>
</dbReference>
<dbReference type="Proteomes" id="UP001066276">
    <property type="component" value="Chromosome 4_2"/>
</dbReference>
<dbReference type="GO" id="GO:0005524">
    <property type="term" value="F:ATP binding"/>
    <property type="evidence" value="ECO:0007669"/>
    <property type="project" value="UniProtKB-KW"/>
</dbReference>
<gene>
    <name evidence="20" type="ORF">NDU88_003229</name>
</gene>
<keyword evidence="7" id="KW-0547">Nucleotide-binding</keyword>
<keyword evidence="14" id="KW-0968">Cytoplasmic vesicle</keyword>
<evidence type="ECO:0000256" key="6">
    <source>
        <dbReference type="ARBA" id="ARBA00022737"/>
    </source>
</evidence>
<comment type="caution">
    <text evidence="20">The sequence shown here is derived from an EMBL/GenBank/DDBJ whole genome shotgun (WGS) entry which is preliminary data.</text>
</comment>
<keyword evidence="9" id="KW-0221">Differentiation</keyword>
<evidence type="ECO:0000256" key="16">
    <source>
        <dbReference type="ARBA" id="ARBA00062266"/>
    </source>
</evidence>
<dbReference type="Pfam" id="PF12799">
    <property type="entry name" value="LRR_4"/>
    <property type="match status" value="1"/>
</dbReference>
<dbReference type="PRINTS" id="PR00019">
    <property type="entry name" value="LEURICHRPT"/>
</dbReference>
<dbReference type="SMART" id="SM00072">
    <property type="entry name" value="GuKc"/>
    <property type="match status" value="1"/>
</dbReference>
<dbReference type="InterPro" id="IPR027417">
    <property type="entry name" value="P-loop_NTPase"/>
</dbReference>
<evidence type="ECO:0000256" key="8">
    <source>
        <dbReference type="ARBA" id="ARBA00022777"/>
    </source>
</evidence>
<comment type="subcellular location">
    <subcellularLocation>
        <location evidence="1">Cytoplasm</location>
        <location evidence="1">Cytoskeleton</location>
        <location evidence="1">Cilium basal body</location>
    </subcellularLocation>
    <subcellularLocation>
        <location evidence="2">Cytoplasmic vesicle</location>
        <location evidence="2">Secretory vesicle</location>
        <location evidence="2">Acrosome</location>
    </subcellularLocation>
</comment>
<keyword evidence="13" id="KW-0966">Cell projection</keyword>
<accession>A0AAV7SCV6</accession>
<keyword evidence="5" id="KW-0808">Transferase</keyword>
<evidence type="ECO:0000256" key="1">
    <source>
        <dbReference type="ARBA" id="ARBA00004120"/>
    </source>
</evidence>
<dbReference type="Pfam" id="PF14580">
    <property type="entry name" value="LRR_9"/>
    <property type="match status" value="1"/>
</dbReference>
<dbReference type="SMART" id="SM00365">
    <property type="entry name" value="LRR_SD22"/>
    <property type="match status" value="6"/>
</dbReference>
<dbReference type="SUPFAM" id="SSF52058">
    <property type="entry name" value="L domain-like"/>
    <property type="match status" value="1"/>
</dbReference>
<keyword evidence="21" id="KW-1185">Reference proteome</keyword>
<keyword evidence="3" id="KW-0963">Cytoplasm</keyword>
<keyword evidence="12" id="KW-0206">Cytoskeleton</keyword>